<keyword evidence="1" id="KW-0813">Transport</keyword>
<evidence type="ECO:0000259" key="8">
    <source>
        <dbReference type="PROSITE" id="PS50893"/>
    </source>
</evidence>
<evidence type="ECO:0000313" key="9">
    <source>
        <dbReference type="EMBL" id="BBI32404.1"/>
    </source>
</evidence>
<evidence type="ECO:0000256" key="3">
    <source>
        <dbReference type="ARBA" id="ARBA00022519"/>
    </source>
</evidence>
<dbReference type="OrthoDB" id="18967at2"/>
<name>A0A3T1D2T8_9BACL</name>
<dbReference type="PANTHER" id="PTHR42788">
    <property type="entry name" value="TAURINE IMPORT ATP-BINDING PROTEIN-RELATED"/>
    <property type="match status" value="1"/>
</dbReference>
<reference evidence="9 10" key="1">
    <citation type="submission" date="2019-01" db="EMBL/GenBank/DDBJ databases">
        <title>Complete genome sequence of Cohnella hallensis HS21 isolated from Korean fir (Abies koreana) rhizospheric soil.</title>
        <authorList>
            <person name="Jiang L."/>
            <person name="Kang S.W."/>
            <person name="Kim S."/>
            <person name="Jung J."/>
            <person name="Kim C.Y."/>
            <person name="Kim D.H."/>
            <person name="Kim S.W."/>
            <person name="Lee J."/>
        </authorList>
    </citation>
    <scope>NUCLEOTIDE SEQUENCE [LARGE SCALE GENOMIC DNA]</scope>
    <source>
        <strain evidence="9 10">HS21</strain>
    </source>
</reference>
<keyword evidence="5 9" id="KW-0067">ATP-binding</keyword>
<organism evidence="9 10">
    <name type="scientific">Cohnella abietis</name>
    <dbReference type="NCBI Taxonomy" id="2507935"/>
    <lineage>
        <taxon>Bacteria</taxon>
        <taxon>Bacillati</taxon>
        <taxon>Bacillota</taxon>
        <taxon>Bacilli</taxon>
        <taxon>Bacillales</taxon>
        <taxon>Paenibacillaceae</taxon>
        <taxon>Cohnella</taxon>
    </lineage>
</organism>
<gene>
    <name evidence="9" type="ORF">KCTCHS21_18030</name>
</gene>
<keyword evidence="6" id="KW-1278">Translocase</keyword>
<dbReference type="GO" id="GO:0016887">
    <property type="term" value="F:ATP hydrolysis activity"/>
    <property type="evidence" value="ECO:0007669"/>
    <property type="project" value="InterPro"/>
</dbReference>
<dbReference type="SUPFAM" id="SSF52540">
    <property type="entry name" value="P-loop containing nucleoside triphosphate hydrolases"/>
    <property type="match status" value="1"/>
</dbReference>
<protein>
    <submittedName>
        <fullName evidence="9">Nitrate ABC transporter ATP-binding protein</fullName>
    </submittedName>
</protein>
<dbReference type="Pfam" id="PF00005">
    <property type="entry name" value="ABC_tran"/>
    <property type="match status" value="1"/>
</dbReference>
<evidence type="ECO:0000256" key="1">
    <source>
        <dbReference type="ARBA" id="ARBA00022448"/>
    </source>
</evidence>
<keyword evidence="10" id="KW-1185">Reference proteome</keyword>
<dbReference type="Gene3D" id="3.40.50.300">
    <property type="entry name" value="P-loop containing nucleotide triphosphate hydrolases"/>
    <property type="match status" value="1"/>
</dbReference>
<feature type="domain" description="ABC transporter" evidence="8">
    <location>
        <begin position="23"/>
        <end position="254"/>
    </location>
</feature>
<proteinExistence type="predicted"/>
<dbReference type="EMBL" id="AP019400">
    <property type="protein sequence ID" value="BBI32404.1"/>
    <property type="molecule type" value="Genomic_DNA"/>
</dbReference>
<dbReference type="InterPro" id="IPR027417">
    <property type="entry name" value="P-loop_NTPase"/>
</dbReference>
<dbReference type="KEGG" id="cohn:KCTCHS21_18030"/>
<dbReference type="PANTHER" id="PTHR42788:SF18">
    <property type="entry name" value="TAURINE IMPORT ATP-BINDING PROTEIN TAUB"/>
    <property type="match status" value="1"/>
</dbReference>
<dbReference type="Proteomes" id="UP000289856">
    <property type="component" value="Chromosome"/>
</dbReference>
<dbReference type="SMART" id="SM00382">
    <property type="entry name" value="AAA"/>
    <property type="match status" value="1"/>
</dbReference>
<accession>A0A3T1D2T8</accession>
<dbReference type="InterPro" id="IPR003593">
    <property type="entry name" value="AAA+_ATPase"/>
</dbReference>
<keyword evidence="4" id="KW-0547">Nucleotide-binding</keyword>
<dbReference type="PROSITE" id="PS50893">
    <property type="entry name" value="ABC_TRANSPORTER_2"/>
    <property type="match status" value="1"/>
</dbReference>
<dbReference type="CDD" id="cd03293">
    <property type="entry name" value="ABC_NrtD_SsuB_transporters"/>
    <property type="match status" value="1"/>
</dbReference>
<sequence>MALSIAHTQLPEASPSIDGELLIAVEDLSLSYGSGKRNKQVLGHINLEIREQEFVAVLGSSGCGKTSLLRILAGYEQLSAGRINVLGKDRVSPNADVGVVFQHANLFPWLSVQNNVQFGLKMKRLPKPQREEIASEIIAQVGLAPFAHYLPYQLSGGMKQRAAIARTLAADPRIMLMDEPFGALDAITRENLQSMLKLIWKNSRRTVFFITHDVDEALFLGTRIIVMNGSPGRIGTDIANPIFEDGGSIASLRKNKEYSFLRESLLERM</sequence>
<keyword evidence="2" id="KW-1003">Cell membrane</keyword>
<dbReference type="RefSeq" id="WP_130606909.1">
    <property type="nucleotide sequence ID" value="NZ_AP019400.1"/>
</dbReference>
<evidence type="ECO:0000256" key="6">
    <source>
        <dbReference type="ARBA" id="ARBA00022967"/>
    </source>
</evidence>
<evidence type="ECO:0000256" key="2">
    <source>
        <dbReference type="ARBA" id="ARBA00022475"/>
    </source>
</evidence>
<keyword evidence="3" id="KW-0997">Cell inner membrane</keyword>
<dbReference type="PROSITE" id="PS00211">
    <property type="entry name" value="ABC_TRANSPORTER_1"/>
    <property type="match status" value="1"/>
</dbReference>
<dbReference type="InterPro" id="IPR017871">
    <property type="entry name" value="ABC_transporter-like_CS"/>
</dbReference>
<keyword evidence="7" id="KW-0472">Membrane</keyword>
<dbReference type="InterPro" id="IPR003439">
    <property type="entry name" value="ABC_transporter-like_ATP-bd"/>
</dbReference>
<dbReference type="InterPro" id="IPR050166">
    <property type="entry name" value="ABC_transporter_ATP-bind"/>
</dbReference>
<evidence type="ECO:0000256" key="4">
    <source>
        <dbReference type="ARBA" id="ARBA00022741"/>
    </source>
</evidence>
<dbReference type="AlphaFoldDB" id="A0A3T1D2T8"/>
<dbReference type="GO" id="GO:0005524">
    <property type="term" value="F:ATP binding"/>
    <property type="evidence" value="ECO:0007669"/>
    <property type="project" value="UniProtKB-KW"/>
</dbReference>
<evidence type="ECO:0000313" key="10">
    <source>
        <dbReference type="Proteomes" id="UP000289856"/>
    </source>
</evidence>
<evidence type="ECO:0000256" key="7">
    <source>
        <dbReference type="ARBA" id="ARBA00023136"/>
    </source>
</evidence>
<evidence type="ECO:0000256" key="5">
    <source>
        <dbReference type="ARBA" id="ARBA00022840"/>
    </source>
</evidence>